<evidence type="ECO:0000313" key="4">
    <source>
        <dbReference type="Proteomes" id="UP000054560"/>
    </source>
</evidence>
<protein>
    <submittedName>
        <fullName evidence="3">Uncharacterized protein</fullName>
    </submittedName>
</protein>
<dbReference type="RefSeq" id="XP_014152063.1">
    <property type="nucleotide sequence ID" value="XM_014296588.1"/>
</dbReference>
<keyword evidence="1" id="KW-0175">Coiled coil</keyword>
<evidence type="ECO:0000256" key="2">
    <source>
        <dbReference type="SAM" id="MobiDB-lite"/>
    </source>
</evidence>
<feature type="region of interest" description="Disordered" evidence="2">
    <location>
        <begin position="269"/>
        <end position="310"/>
    </location>
</feature>
<accession>A0A0L0FNX5</accession>
<evidence type="ECO:0000256" key="1">
    <source>
        <dbReference type="SAM" id="Coils"/>
    </source>
</evidence>
<dbReference type="Proteomes" id="UP000054560">
    <property type="component" value="Unassembled WGS sequence"/>
</dbReference>
<evidence type="ECO:0000313" key="3">
    <source>
        <dbReference type="EMBL" id="KNC78161.1"/>
    </source>
</evidence>
<name>A0A0L0FNX5_9EUKA</name>
<feature type="compositionally biased region" description="Polar residues" evidence="2">
    <location>
        <begin position="269"/>
        <end position="289"/>
    </location>
</feature>
<reference evidence="3 4" key="1">
    <citation type="submission" date="2011-02" db="EMBL/GenBank/DDBJ databases">
        <title>The Genome Sequence of Sphaeroforma arctica JP610.</title>
        <authorList>
            <consortium name="The Broad Institute Genome Sequencing Platform"/>
            <person name="Russ C."/>
            <person name="Cuomo C."/>
            <person name="Young S.K."/>
            <person name="Zeng Q."/>
            <person name="Gargeya S."/>
            <person name="Alvarado L."/>
            <person name="Berlin A."/>
            <person name="Chapman S.B."/>
            <person name="Chen Z."/>
            <person name="Freedman E."/>
            <person name="Gellesch M."/>
            <person name="Goldberg J."/>
            <person name="Griggs A."/>
            <person name="Gujja S."/>
            <person name="Heilman E."/>
            <person name="Heiman D."/>
            <person name="Howarth C."/>
            <person name="Mehta T."/>
            <person name="Neiman D."/>
            <person name="Pearson M."/>
            <person name="Roberts A."/>
            <person name="Saif S."/>
            <person name="Shea T."/>
            <person name="Shenoy N."/>
            <person name="Sisk P."/>
            <person name="Stolte C."/>
            <person name="Sykes S."/>
            <person name="White J."/>
            <person name="Yandava C."/>
            <person name="Burger G."/>
            <person name="Gray M.W."/>
            <person name="Holland P.W.H."/>
            <person name="King N."/>
            <person name="Lang F.B.F."/>
            <person name="Roger A.J."/>
            <person name="Ruiz-Trillo I."/>
            <person name="Haas B."/>
            <person name="Nusbaum C."/>
            <person name="Birren B."/>
        </authorList>
    </citation>
    <scope>NUCLEOTIDE SEQUENCE [LARGE SCALE GENOMIC DNA]</scope>
    <source>
        <strain evidence="3 4">JP610</strain>
    </source>
</reference>
<feature type="compositionally biased region" description="Basic and acidic residues" evidence="2">
    <location>
        <begin position="292"/>
        <end position="301"/>
    </location>
</feature>
<dbReference type="EMBL" id="KQ242546">
    <property type="protein sequence ID" value="KNC78161.1"/>
    <property type="molecule type" value="Genomic_DNA"/>
</dbReference>
<feature type="coiled-coil region" evidence="1">
    <location>
        <begin position="59"/>
        <end position="100"/>
    </location>
</feature>
<sequence>MILDPWLKQTKRDQPRCPNCRSIVKSVGGWATINLGKIGPQSSQGLDSGECNLTDDHKQNEALQRIEVLEAEVRSIKVKSSDLEAENAKNKDDLKAEKKKNKTLIQKNADLAGKLESNFQEQFHLREALKNARAKNDEFTMLNKLMTAPSNSFKHEKGKFENVSNDLLISVFLQEKHTKERLERHYKEKLREADFDNNTLKQRMHEIKRSEQLIEGDKMEMYATTKRQHELLKERDATIVTLENELDTSKKQCKRYRIWYNEHKDQIGTSMSTKPAATSSAVPAQSASQGRRKGEGNKENSRNGNSRLVSVPKKVISSGMDDPMLASLASAFKSRPKSINTLSNARPPLGAVKVCERCVVCW</sequence>
<keyword evidence="4" id="KW-1185">Reference proteome</keyword>
<dbReference type="AlphaFoldDB" id="A0A0L0FNX5"/>
<dbReference type="GeneID" id="25909900"/>
<organism evidence="3 4">
    <name type="scientific">Sphaeroforma arctica JP610</name>
    <dbReference type="NCBI Taxonomy" id="667725"/>
    <lineage>
        <taxon>Eukaryota</taxon>
        <taxon>Ichthyosporea</taxon>
        <taxon>Ichthyophonida</taxon>
        <taxon>Sphaeroforma</taxon>
    </lineage>
</organism>
<gene>
    <name evidence="3" type="ORF">SARC_09396</name>
</gene>
<proteinExistence type="predicted"/>